<accession>A0A7S4ERL1</accession>
<keyword evidence="1" id="KW-0863">Zinc-finger</keyword>
<dbReference type="EMBL" id="HBIX01035059">
    <property type="protein sequence ID" value="CAE0730143.1"/>
    <property type="molecule type" value="Transcribed_RNA"/>
</dbReference>
<feature type="compositionally biased region" description="Low complexity" evidence="2">
    <location>
        <begin position="199"/>
        <end position="208"/>
    </location>
</feature>
<keyword evidence="1" id="KW-0862">Zinc</keyword>
<evidence type="ECO:0000256" key="1">
    <source>
        <dbReference type="PROSITE-ProRule" id="PRU00175"/>
    </source>
</evidence>
<reference evidence="5" key="1">
    <citation type="submission" date="2021-01" db="EMBL/GenBank/DDBJ databases">
        <authorList>
            <person name="Corre E."/>
            <person name="Pelletier E."/>
            <person name="Niang G."/>
            <person name="Scheremetjew M."/>
            <person name="Finn R."/>
            <person name="Kale V."/>
            <person name="Holt S."/>
            <person name="Cochrane G."/>
            <person name="Meng A."/>
            <person name="Brown T."/>
            <person name="Cohen L."/>
        </authorList>
    </citation>
    <scope>NUCLEOTIDE SEQUENCE</scope>
    <source>
        <strain evidence="5">10249 10 AB</strain>
    </source>
</reference>
<evidence type="ECO:0000256" key="2">
    <source>
        <dbReference type="SAM" id="MobiDB-lite"/>
    </source>
</evidence>
<dbReference type="AlphaFoldDB" id="A0A7S4ERL1"/>
<feature type="transmembrane region" description="Helical" evidence="3">
    <location>
        <begin position="34"/>
        <end position="54"/>
    </location>
</feature>
<evidence type="ECO:0000313" key="5">
    <source>
        <dbReference type="EMBL" id="CAE0730143.1"/>
    </source>
</evidence>
<keyword evidence="3" id="KW-0812">Transmembrane</keyword>
<dbReference type="InterPro" id="IPR013083">
    <property type="entry name" value="Znf_RING/FYVE/PHD"/>
</dbReference>
<dbReference type="SUPFAM" id="SSF57850">
    <property type="entry name" value="RING/U-box"/>
    <property type="match status" value="1"/>
</dbReference>
<dbReference type="InterPro" id="IPR001841">
    <property type="entry name" value="Znf_RING"/>
</dbReference>
<dbReference type="PROSITE" id="PS50089">
    <property type="entry name" value="ZF_RING_2"/>
    <property type="match status" value="1"/>
</dbReference>
<dbReference type="GO" id="GO:0008270">
    <property type="term" value="F:zinc ion binding"/>
    <property type="evidence" value="ECO:0007669"/>
    <property type="project" value="UniProtKB-KW"/>
</dbReference>
<name>A0A7S4ERL1_9STRA</name>
<protein>
    <recommendedName>
        <fullName evidence="4">RING-type domain-containing protein</fullName>
    </recommendedName>
</protein>
<evidence type="ECO:0000259" key="4">
    <source>
        <dbReference type="PROSITE" id="PS50089"/>
    </source>
</evidence>
<feature type="region of interest" description="Disordered" evidence="2">
    <location>
        <begin position="177"/>
        <end position="208"/>
    </location>
</feature>
<feature type="domain" description="RING-type" evidence="4">
    <location>
        <begin position="223"/>
        <end position="275"/>
    </location>
</feature>
<keyword evidence="3" id="KW-0472">Membrane</keyword>
<proteinExistence type="predicted"/>
<dbReference type="Gene3D" id="3.30.40.10">
    <property type="entry name" value="Zinc/RING finger domain, C3HC4 (zinc finger)"/>
    <property type="match status" value="1"/>
</dbReference>
<feature type="region of interest" description="Disordered" evidence="2">
    <location>
        <begin position="125"/>
        <end position="154"/>
    </location>
</feature>
<sequence length="326" mass="36148">MDYDMDIDYTMNELTDNLQGESGVESLVDHKNSAADIIVGIFFSVVVLTSAIYLSRMHTIEERQEIALAERSRIEAETKQMKEMESYRVKIIKAIDNYKIRLTNYASSNPLALSLSGHNSTLPIGNHEEDDECASHTLTSKTFGSDDHEDTETEEIEQDLENNIRVTVISTLIDDIPHESPVVSSTNDEDEEQGPKIPSSLSSAQAMAMSRSKLKDAVTHDPCPICLDHFRPGDVIVCCSNNINGQKPHVFHEACSLEYLVSHSDGMKAPCPICKRSFLPSGSEEQMCLSKCSQPSMLNLPELTVSGAYGEDDDDDYDSSNNIMEV</sequence>
<keyword evidence="1" id="KW-0479">Metal-binding</keyword>
<keyword evidence="3" id="KW-1133">Transmembrane helix</keyword>
<gene>
    <name evidence="5" type="ORF">PAUS00366_LOCUS22929</name>
</gene>
<organism evidence="5">
    <name type="scientific">Pseudo-nitzschia australis</name>
    <dbReference type="NCBI Taxonomy" id="44445"/>
    <lineage>
        <taxon>Eukaryota</taxon>
        <taxon>Sar</taxon>
        <taxon>Stramenopiles</taxon>
        <taxon>Ochrophyta</taxon>
        <taxon>Bacillariophyta</taxon>
        <taxon>Bacillariophyceae</taxon>
        <taxon>Bacillariophycidae</taxon>
        <taxon>Bacillariales</taxon>
        <taxon>Bacillariaceae</taxon>
        <taxon>Pseudo-nitzschia</taxon>
    </lineage>
</organism>
<evidence type="ECO:0000256" key="3">
    <source>
        <dbReference type="SAM" id="Phobius"/>
    </source>
</evidence>